<protein>
    <submittedName>
        <fullName evidence="1">Uncharacterized protein</fullName>
    </submittedName>
</protein>
<reference evidence="1 2" key="1">
    <citation type="journal article" date="2015" name="Genome Biol. Evol.">
        <title>Comparative Genomics of a Bacterivorous Green Alga Reveals Evolutionary Causalities and Consequences of Phago-Mixotrophic Mode of Nutrition.</title>
        <authorList>
            <person name="Burns J.A."/>
            <person name="Paasch A."/>
            <person name="Narechania A."/>
            <person name="Kim E."/>
        </authorList>
    </citation>
    <scope>NUCLEOTIDE SEQUENCE [LARGE SCALE GENOMIC DNA]</scope>
    <source>
        <strain evidence="1 2">PLY_AMNH</strain>
    </source>
</reference>
<keyword evidence="2" id="KW-1185">Reference proteome</keyword>
<evidence type="ECO:0000313" key="1">
    <source>
        <dbReference type="EMBL" id="KAK3253720.1"/>
    </source>
</evidence>
<sequence length="914" mass="102587">MPSESDPQSDDENRDVSLAWKDLLLVHGFRRFEHDESLKNPAIAPTPVEARGVKRARGEPDSWDNLGSIPVELSTDPPLVNILRLLENSNMLHVCGSGSKALERRQSEALYSDVNDVIHTQTFAYESKILTENVEIRLPNGGTARSMPCFFGQRCQGMSPQIKGHERNGGVVLREYMNPKELDAFHATGALPLERRPCLLCMRSQIHYAYMCVVQSSHHFPNPSVLINGFVNPRDVADGYSSDFMIPREERPTFQGLAGFVCVAEKHLLSWRHNNGVWEIDQSKLRWVPPKTVSERLVQLLESHGEELPNHVERMLYVLLDHFVVCELRPRAHDPTALRVLCIDTLPDITDCVYRAFLSRETAGHRSGIAAASNRPFSECFVHILCKCVPRACHMRSLTTILNRYTKDVPPLLDLLVDVVQCGLLGNFDDGNARACLVVRRAVYESTAIIRDIMSANFSKNSDDMFLLFCIREYMHATVSRCRALDAVIATFMPAWRTLHACVLTVGDSCRVSSARQLSSASLAVLREEGGRRRVLTQHVHNCGNYMRMTNRSLPRLALPHQLRIVIPFASHPCLVNDLFDPCHLRKGIAKAIAHLADGASDQGHHRTGRFDPMDLLVRVKNQLAWLCRVGFEQEETLAMDPSESALLRSHTALLAQAIVARNVPSLVRLPLEVRKAQVRSLRRRQAHAPSLTYDARERREASVLYVCLFCGKVKNIMEKGSSGLNMAILDDRDGRLYCAEKGCSSCDEVPLLRVVLTDDQTTESFACVFENAAHAVCPSCGEVRRLDMSRLLSDRPSERGCDDCRAGERETVAVSEGSRRKRKDGVPRSTLTCFHCGAKVNGRAKAIRLRDPGQPTGELTVRVCVNHSRSWISKQMSDDGTISMSKEEFLTSINNSAKHARSNTETYFRRKNR</sequence>
<proteinExistence type="predicted"/>
<dbReference type="EMBL" id="LGRX02024671">
    <property type="protein sequence ID" value="KAK3253720.1"/>
    <property type="molecule type" value="Genomic_DNA"/>
</dbReference>
<comment type="caution">
    <text evidence="1">The sequence shown here is derived from an EMBL/GenBank/DDBJ whole genome shotgun (WGS) entry which is preliminary data.</text>
</comment>
<dbReference type="Proteomes" id="UP001190700">
    <property type="component" value="Unassembled WGS sequence"/>
</dbReference>
<dbReference type="AlphaFoldDB" id="A0AAE0F7Q3"/>
<gene>
    <name evidence="1" type="ORF">CYMTET_37055</name>
</gene>
<name>A0AAE0F7Q3_9CHLO</name>
<evidence type="ECO:0000313" key="2">
    <source>
        <dbReference type="Proteomes" id="UP001190700"/>
    </source>
</evidence>
<organism evidence="1 2">
    <name type="scientific">Cymbomonas tetramitiformis</name>
    <dbReference type="NCBI Taxonomy" id="36881"/>
    <lineage>
        <taxon>Eukaryota</taxon>
        <taxon>Viridiplantae</taxon>
        <taxon>Chlorophyta</taxon>
        <taxon>Pyramimonadophyceae</taxon>
        <taxon>Pyramimonadales</taxon>
        <taxon>Pyramimonadaceae</taxon>
        <taxon>Cymbomonas</taxon>
    </lineage>
</organism>
<accession>A0AAE0F7Q3</accession>